<proteinExistence type="predicted"/>
<dbReference type="InterPro" id="IPR041494">
    <property type="entry name" value="PIN7"/>
</dbReference>
<protein>
    <submittedName>
        <fullName evidence="2">PIN domain-containing protein</fullName>
    </submittedName>
</protein>
<organism evidence="2 3">
    <name type="scientific">Blastopirellula sediminis</name>
    <dbReference type="NCBI Taxonomy" id="2894196"/>
    <lineage>
        <taxon>Bacteria</taxon>
        <taxon>Pseudomonadati</taxon>
        <taxon>Planctomycetota</taxon>
        <taxon>Planctomycetia</taxon>
        <taxon>Pirellulales</taxon>
        <taxon>Pirellulaceae</taxon>
        <taxon>Blastopirellula</taxon>
    </lineage>
</organism>
<comment type="caution">
    <text evidence="2">The sequence shown here is derived from an EMBL/GenBank/DDBJ whole genome shotgun (WGS) entry which is preliminary data.</text>
</comment>
<evidence type="ECO:0000259" key="1">
    <source>
        <dbReference type="Pfam" id="PF18475"/>
    </source>
</evidence>
<dbReference type="RefSeq" id="WP_230223782.1">
    <property type="nucleotide sequence ID" value="NZ_JAJKFT010000010.1"/>
</dbReference>
<dbReference type="Proteomes" id="UP001139103">
    <property type="component" value="Unassembled WGS sequence"/>
</dbReference>
<feature type="domain" description="PIN-like" evidence="1">
    <location>
        <begin position="7"/>
        <end position="108"/>
    </location>
</feature>
<accession>A0A9X1MSB2</accession>
<gene>
    <name evidence="2" type="ORF">LOC68_24525</name>
</gene>
<dbReference type="Pfam" id="PF18475">
    <property type="entry name" value="PIN7"/>
    <property type="match status" value="1"/>
</dbReference>
<evidence type="ECO:0000313" key="3">
    <source>
        <dbReference type="Proteomes" id="UP001139103"/>
    </source>
</evidence>
<name>A0A9X1MSB2_9BACT</name>
<sequence length="201" mass="22223">MKTNYLLIDYENVQPRTLALLNGVSPLKVRIFLGEQQSKVPLEFAKELQQLGPDAEYVQISGSGANAVDFHIAFTIGELSQVDPEGRFYVISKDTGYDPLIPFARKKGIHVHRSCDIEDLPMLKQASAKARSDKIAVIVENLTPRGESRPKKVKTLSSTINSLFEKRLSNTDLVKLIASLEKEGHISVDGESVSYPAQPTT</sequence>
<evidence type="ECO:0000313" key="2">
    <source>
        <dbReference type="EMBL" id="MCC9631575.1"/>
    </source>
</evidence>
<dbReference type="AlphaFoldDB" id="A0A9X1MSB2"/>
<keyword evidence="3" id="KW-1185">Reference proteome</keyword>
<reference evidence="2" key="1">
    <citation type="submission" date="2021-11" db="EMBL/GenBank/DDBJ databases">
        <title>Genome sequence.</title>
        <authorList>
            <person name="Sun Q."/>
        </authorList>
    </citation>
    <scope>NUCLEOTIDE SEQUENCE</scope>
    <source>
        <strain evidence="2">JC732</strain>
    </source>
</reference>
<dbReference type="EMBL" id="JAJKFT010000010">
    <property type="protein sequence ID" value="MCC9631575.1"/>
    <property type="molecule type" value="Genomic_DNA"/>
</dbReference>